<dbReference type="NCBIfam" id="NF009150">
    <property type="entry name" value="PRK12497.1-3"/>
    <property type="match status" value="1"/>
</dbReference>
<protein>
    <recommendedName>
        <fullName evidence="2">UPF0102 protein ABUE30_16995</fullName>
    </recommendedName>
</protein>
<dbReference type="InterPro" id="IPR011335">
    <property type="entry name" value="Restrct_endonuc-II-like"/>
</dbReference>
<evidence type="ECO:0000256" key="2">
    <source>
        <dbReference type="HAMAP-Rule" id="MF_00048"/>
    </source>
</evidence>
<evidence type="ECO:0000313" key="4">
    <source>
        <dbReference type="Proteomes" id="UP001629953"/>
    </source>
</evidence>
<comment type="similarity">
    <text evidence="1 2">Belongs to the UPF0102 family.</text>
</comment>
<dbReference type="Gene3D" id="3.40.1350.10">
    <property type="match status" value="1"/>
</dbReference>
<dbReference type="NCBIfam" id="TIGR00252">
    <property type="entry name" value="YraN family protein"/>
    <property type="match status" value="1"/>
</dbReference>
<name>A0ABW9GAK0_9GAMM</name>
<dbReference type="Proteomes" id="UP001629953">
    <property type="component" value="Unassembled WGS sequence"/>
</dbReference>
<proteinExistence type="inferred from homology"/>
<evidence type="ECO:0000256" key="1">
    <source>
        <dbReference type="ARBA" id="ARBA00006738"/>
    </source>
</evidence>
<reference evidence="3 4" key="1">
    <citation type="journal article" date="2013" name="Int. J. Syst. Evol. Microbiol.">
        <title>Celerinatantimonas yamalensis sp. nov., a cold-adapted diazotrophic bacterium from a cold permafrost brine.</title>
        <authorList>
            <person name="Shcherbakova V."/>
            <person name="Chuvilskaya N."/>
            <person name="Rivkina E."/>
            <person name="Demidov N."/>
            <person name="Uchaeva V."/>
            <person name="Suetin S."/>
            <person name="Suzina N."/>
            <person name="Gilichinsky D."/>
        </authorList>
    </citation>
    <scope>NUCLEOTIDE SEQUENCE [LARGE SCALE GENOMIC DNA]</scope>
    <source>
        <strain evidence="3 4">C7</strain>
    </source>
</reference>
<dbReference type="InterPro" id="IPR011856">
    <property type="entry name" value="tRNA_endonuc-like_dom_sf"/>
</dbReference>
<keyword evidence="4" id="KW-1185">Reference proteome</keyword>
<gene>
    <name evidence="3" type="ORF">ABUE30_16995</name>
</gene>
<dbReference type="PANTHER" id="PTHR34039">
    <property type="entry name" value="UPF0102 PROTEIN YRAN"/>
    <property type="match status" value="1"/>
</dbReference>
<comment type="caution">
    <text evidence="3">The sequence shown here is derived from an EMBL/GenBank/DDBJ whole genome shotgun (WGS) entry which is preliminary data.</text>
</comment>
<dbReference type="HAMAP" id="MF_00048">
    <property type="entry name" value="UPF0102"/>
    <property type="match status" value="1"/>
</dbReference>
<dbReference type="RefSeq" id="WP_408625031.1">
    <property type="nucleotide sequence ID" value="NZ_JBEQCT010000010.1"/>
</dbReference>
<dbReference type="InterPro" id="IPR003509">
    <property type="entry name" value="UPF0102_YraN-like"/>
</dbReference>
<dbReference type="Pfam" id="PF02021">
    <property type="entry name" value="UPF0102"/>
    <property type="match status" value="1"/>
</dbReference>
<dbReference type="PANTHER" id="PTHR34039:SF1">
    <property type="entry name" value="UPF0102 PROTEIN YRAN"/>
    <property type="match status" value="1"/>
</dbReference>
<dbReference type="EMBL" id="JBEQCT010000010">
    <property type="protein sequence ID" value="MFM2486731.1"/>
    <property type="molecule type" value="Genomic_DNA"/>
</dbReference>
<dbReference type="SUPFAM" id="SSF52980">
    <property type="entry name" value="Restriction endonuclease-like"/>
    <property type="match status" value="1"/>
</dbReference>
<accession>A0ABW9GAK0</accession>
<dbReference type="CDD" id="cd20736">
    <property type="entry name" value="PoNe_Nuclease"/>
    <property type="match status" value="1"/>
</dbReference>
<sequence>MAIWNLFTNNDTASPSAYEQGMQAEQRACNYLKKQGLKIITRNYTCRGGELDIIARHGKVLVFVEVRMRKNSQFGGALASVTPTKQRHLRHAAYTYLQQQGINSARTQMRFDIIAFEQQPDQIRWIQNAFGE</sequence>
<organism evidence="3 4">
    <name type="scientific">Celerinatantimonas yamalensis</name>
    <dbReference type="NCBI Taxonomy" id="559956"/>
    <lineage>
        <taxon>Bacteria</taxon>
        <taxon>Pseudomonadati</taxon>
        <taxon>Pseudomonadota</taxon>
        <taxon>Gammaproteobacteria</taxon>
        <taxon>Celerinatantimonadaceae</taxon>
        <taxon>Celerinatantimonas</taxon>
    </lineage>
</organism>
<evidence type="ECO:0000313" key="3">
    <source>
        <dbReference type="EMBL" id="MFM2486731.1"/>
    </source>
</evidence>